<dbReference type="AlphaFoldDB" id="A0AAU9T3E3"/>
<name>A0AAU9T3E3_THLAR</name>
<evidence type="ECO:0000256" key="6">
    <source>
        <dbReference type="ARBA" id="ARBA00022771"/>
    </source>
</evidence>
<dbReference type="InterPro" id="IPR011333">
    <property type="entry name" value="SKP1/BTB/POZ_sf"/>
</dbReference>
<dbReference type="SUPFAM" id="SSF54695">
    <property type="entry name" value="POZ domain"/>
    <property type="match status" value="1"/>
</dbReference>
<evidence type="ECO:0000259" key="15">
    <source>
        <dbReference type="PROSITE" id="PS50097"/>
    </source>
</evidence>
<keyword evidence="10" id="KW-0040">ANK repeat</keyword>
<proteinExistence type="inferred from homology"/>
<dbReference type="SMART" id="SM00225">
    <property type="entry name" value="BTB"/>
    <property type="match status" value="1"/>
</dbReference>
<feature type="domain" description="C2HC NPR-type" evidence="16">
    <location>
        <begin position="141"/>
        <end position="155"/>
    </location>
</feature>
<dbReference type="Pfam" id="PF12796">
    <property type="entry name" value="Ank_2"/>
    <property type="match status" value="1"/>
</dbReference>
<comment type="subcellular location">
    <subcellularLocation>
        <location evidence="1">Nucleus</location>
    </subcellularLocation>
</comment>
<keyword evidence="7" id="KW-0833">Ubl conjugation pathway</keyword>
<evidence type="ECO:0000313" key="17">
    <source>
        <dbReference type="EMBL" id="CAH2078509.1"/>
    </source>
</evidence>
<dbReference type="GO" id="GO:2000031">
    <property type="term" value="P:regulation of salicylic acid mediated signaling pathway"/>
    <property type="evidence" value="ECO:0007669"/>
    <property type="project" value="InterPro"/>
</dbReference>
<evidence type="ECO:0000256" key="7">
    <source>
        <dbReference type="ARBA" id="ARBA00022786"/>
    </source>
</evidence>
<evidence type="ECO:0000256" key="14">
    <source>
        <dbReference type="SAM" id="MobiDB-lite"/>
    </source>
</evidence>
<feature type="domain" description="BTB" evidence="15">
    <location>
        <begin position="59"/>
        <end position="138"/>
    </location>
</feature>
<evidence type="ECO:0000256" key="4">
    <source>
        <dbReference type="ARBA" id="ARBA00022723"/>
    </source>
</evidence>
<dbReference type="InterPro" id="IPR002110">
    <property type="entry name" value="Ankyrin_rpt"/>
</dbReference>
<dbReference type="Proteomes" id="UP000836841">
    <property type="component" value="Chromosome 7"/>
</dbReference>
<evidence type="ECO:0000259" key="16">
    <source>
        <dbReference type="PROSITE" id="PS52046"/>
    </source>
</evidence>
<keyword evidence="6 13" id="KW-0863">Zinc-finger</keyword>
<dbReference type="GO" id="GO:0009862">
    <property type="term" value="P:systemic acquired resistance, salicylic acid mediated signaling pathway"/>
    <property type="evidence" value="ECO:0007669"/>
    <property type="project" value="InterPro"/>
</dbReference>
<dbReference type="Gene3D" id="3.30.710.10">
    <property type="entry name" value="Potassium Channel Kv1.1, Chain A"/>
    <property type="match status" value="1"/>
</dbReference>
<comment type="pathway">
    <text evidence="2">Protein modification; protein ubiquitination.</text>
</comment>
<accession>A0AAU9T3E3</accession>
<dbReference type="GO" id="GO:0005634">
    <property type="term" value="C:nucleus"/>
    <property type="evidence" value="ECO:0007669"/>
    <property type="project" value="UniProtKB-SubCell"/>
</dbReference>
<dbReference type="PANTHER" id="PTHR46475:SF12">
    <property type="entry name" value="REGULATORY PROTEIN NPR4"/>
    <property type="match status" value="1"/>
</dbReference>
<dbReference type="GO" id="GO:0042742">
    <property type="term" value="P:defense response to bacterium"/>
    <property type="evidence" value="ECO:0007669"/>
    <property type="project" value="UniProtKB-ARBA"/>
</dbReference>
<evidence type="ECO:0000256" key="10">
    <source>
        <dbReference type="ARBA" id="ARBA00023043"/>
    </source>
</evidence>
<dbReference type="EMBL" id="OU466863">
    <property type="protein sequence ID" value="CAH2078509.1"/>
    <property type="molecule type" value="Genomic_DNA"/>
</dbReference>
<gene>
    <name evidence="17" type="ORF">TAV2_LOCUS23676</name>
</gene>
<keyword evidence="4" id="KW-0479">Metal-binding</keyword>
<feature type="compositionally biased region" description="Low complexity" evidence="14">
    <location>
        <begin position="567"/>
        <end position="581"/>
    </location>
</feature>
<dbReference type="InterPro" id="IPR057250">
    <property type="entry name" value="Znf_C2HC_NPR-type"/>
</dbReference>
<evidence type="ECO:0000256" key="11">
    <source>
        <dbReference type="ARBA" id="ARBA00023242"/>
    </source>
</evidence>
<dbReference type="Gene3D" id="1.25.40.20">
    <property type="entry name" value="Ankyrin repeat-containing domain"/>
    <property type="match status" value="1"/>
</dbReference>
<keyword evidence="8" id="KW-0611">Plant defense</keyword>
<dbReference type="SUPFAM" id="SSF48403">
    <property type="entry name" value="Ankyrin repeat"/>
    <property type="match status" value="1"/>
</dbReference>
<dbReference type="GO" id="GO:0008270">
    <property type="term" value="F:zinc ion binding"/>
    <property type="evidence" value="ECO:0007669"/>
    <property type="project" value="UniProtKB-KW"/>
</dbReference>
<feature type="region of interest" description="Disordered" evidence="14">
    <location>
        <begin position="1"/>
        <end position="29"/>
    </location>
</feature>
<evidence type="ECO:0000256" key="3">
    <source>
        <dbReference type="ARBA" id="ARBA00022667"/>
    </source>
</evidence>
<keyword evidence="11" id="KW-0539">Nucleus</keyword>
<dbReference type="InterPro" id="IPR024228">
    <property type="entry name" value="NPR_central_dom"/>
</dbReference>
<evidence type="ECO:0000256" key="9">
    <source>
        <dbReference type="ARBA" id="ARBA00022833"/>
    </source>
</evidence>
<protein>
    <submittedName>
        <fullName evidence="17">Uncharacterized protein</fullName>
    </submittedName>
</protein>
<dbReference type="InterPro" id="IPR036770">
    <property type="entry name" value="Ankyrin_rpt-contain_sf"/>
</dbReference>
<evidence type="ECO:0000256" key="13">
    <source>
        <dbReference type="PROSITE-ProRule" id="PRU01391"/>
    </source>
</evidence>
<keyword evidence="18" id="KW-1185">Reference proteome</keyword>
<dbReference type="InterPro" id="IPR021094">
    <property type="entry name" value="NPR1/NIM1-like_C"/>
</dbReference>
<dbReference type="GO" id="GO:2000022">
    <property type="term" value="P:regulation of jasmonic acid mediated signaling pathway"/>
    <property type="evidence" value="ECO:0007669"/>
    <property type="project" value="InterPro"/>
</dbReference>
<evidence type="ECO:0000256" key="8">
    <source>
        <dbReference type="ARBA" id="ARBA00022821"/>
    </source>
</evidence>
<evidence type="ECO:0000256" key="1">
    <source>
        <dbReference type="ARBA" id="ARBA00004123"/>
    </source>
</evidence>
<dbReference type="GO" id="GO:0050832">
    <property type="term" value="P:defense response to fungus"/>
    <property type="evidence" value="ECO:0007669"/>
    <property type="project" value="UniProtKB-ARBA"/>
</dbReference>
<dbReference type="FunFam" id="3.30.710.10:FF:000110">
    <property type="entry name" value="Regulatory protein NPR3"/>
    <property type="match status" value="1"/>
</dbReference>
<dbReference type="GO" id="GO:0042803">
    <property type="term" value="F:protein homodimerization activity"/>
    <property type="evidence" value="ECO:0007669"/>
    <property type="project" value="UniProtKB-ARBA"/>
</dbReference>
<dbReference type="GO" id="GO:0010112">
    <property type="term" value="P:regulation of systemic acquired resistance"/>
    <property type="evidence" value="ECO:0007669"/>
    <property type="project" value="UniProtKB-ARBA"/>
</dbReference>
<dbReference type="CDD" id="cd18310">
    <property type="entry name" value="BTB_POZ_NPR_plant"/>
    <property type="match status" value="1"/>
</dbReference>
<dbReference type="Pfam" id="PF11900">
    <property type="entry name" value="DUF3420"/>
    <property type="match status" value="1"/>
</dbReference>
<dbReference type="Pfam" id="PF12313">
    <property type="entry name" value="NPR1_like_C"/>
    <property type="match status" value="1"/>
</dbReference>
<dbReference type="PROSITE" id="PS50097">
    <property type="entry name" value="BTB"/>
    <property type="match status" value="1"/>
</dbReference>
<dbReference type="GO" id="GO:1901149">
    <property type="term" value="F:salicylic acid binding"/>
    <property type="evidence" value="ECO:0007669"/>
    <property type="project" value="UniProtKB-ARBA"/>
</dbReference>
<dbReference type="InterPro" id="IPR000210">
    <property type="entry name" value="BTB/POZ_dom"/>
</dbReference>
<comment type="caution">
    <text evidence="13">Lacks conserved residue(s) required for the propagation of feature annotation.</text>
</comment>
<dbReference type="PROSITE" id="PS52046">
    <property type="entry name" value="ZF_C2HC_NPR"/>
    <property type="match status" value="1"/>
</dbReference>
<dbReference type="InterPro" id="IPR044292">
    <property type="entry name" value="NPR"/>
</dbReference>
<dbReference type="GO" id="GO:0009626">
    <property type="term" value="P:plant-type hypersensitive response"/>
    <property type="evidence" value="ECO:0007669"/>
    <property type="project" value="UniProtKB-KW"/>
</dbReference>
<evidence type="ECO:0000256" key="5">
    <source>
        <dbReference type="ARBA" id="ARBA00022737"/>
    </source>
</evidence>
<organism evidence="17 18">
    <name type="scientific">Thlaspi arvense</name>
    <name type="common">Field penny-cress</name>
    <dbReference type="NCBI Taxonomy" id="13288"/>
    <lineage>
        <taxon>Eukaryota</taxon>
        <taxon>Viridiplantae</taxon>
        <taxon>Streptophyta</taxon>
        <taxon>Embryophyta</taxon>
        <taxon>Tracheophyta</taxon>
        <taxon>Spermatophyta</taxon>
        <taxon>Magnoliopsida</taxon>
        <taxon>eudicotyledons</taxon>
        <taxon>Gunneridae</taxon>
        <taxon>Pentapetalae</taxon>
        <taxon>rosids</taxon>
        <taxon>malvids</taxon>
        <taxon>Brassicales</taxon>
        <taxon>Brassicaceae</taxon>
        <taxon>Thlaspideae</taxon>
        <taxon>Thlaspi</taxon>
    </lineage>
</organism>
<evidence type="ECO:0000313" key="18">
    <source>
        <dbReference type="Proteomes" id="UP000836841"/>
    </source>
</evidence>
<feature type="region of interest" description="Disordered" evidence="14">
    <location>
        <begin position="567"/>
        <end position="588"/>
    </location>
</feature>
<reference evidence="17 18" key="1">
    <citation type="submission" date="2022-03" db="EMBL/GenBank/DDBJ databases">
        <authorList>
            <person name="Nunn A."/>
            <person name="Chopra R."/>
            <person name="Nunn A."/>
            <person name="Contreras Garrido A."/>
        </authorList>
    </citation>
    <scope>NUCLEOTIDE SEQUENCE [LARGE SCALE GENOMIC DNA]</scope>
</reference>
<dbReference type="Pfam" id="PF00651">
    <property type="entry name" value="BTB"/>
    <property type="match status" value="1"/>
</dbReference>
<dbReference type="PANTHER" id="PTHR46475">
    <property type="entry name" value="REGULATORY PROTEIN NPR3"/>
    <property type="match status" value="1"/>
</dbReference>
<evidence type="ECO:0000256" key="12">
    <source>
        <dbReference type="ARBA" id="ARBA00044947"/>
    </source>
</evidence>
<evidence type="ECO:0000256" key="2">
    <source>
        <dbReference type="ARBA" id="ARBA00004906"/>
    </source>
</evidence>
<feature type="compositionally biased region" description="Low complexity" evidence="14">
    <location>
        <begin position="9"/>
        <end position="20"/>
    </location>
</feature>
<dbReference type="FunFam" id="1.25.40.20:FF:000123">
    <property type="entry name" value="regulatory protein NPR3-like"/>
    <property type="match status" value="1"/>
</dbReference>
<comment type="similarity">
    <text evidence="12">Belongs to the plant 'ANKYRIN-BTB/POZ' family. 'NPR1-like' subfamily.</text>
</comment>
<sequence length="588" mass="66151">MAATAMEQSSSISFTSSHLSNPPPTVTNHQSAANLEAASLIKLSSNLEQLLTNSDCDYTDAEIIVEEEAHPVGVHRCVLAARSKFFLELFKKDKESSAKSEKKPRYHMKDLLKYGSVRREAFLHLLNYIYTGRLKPSPFEVSTCVDTVCAHDSCKPAIDFAVELMYASYAFQIPELVSSFQRRLCNYVEKSLVENVLPILLAAFHCDLRQLLDQCIERVARSDLDRFCIQKELPVEISEKIKQLRAKSANSITEEADKSLERTEKVLKALDSDDIELVKLLLTESDITLDQANGLHYAVAYSDPKVVAEVLALDMADVNFRNSRGYTVLHFAAMRREPLIIISLIGKGANASDLTFDGRSAINICRRLTRPKDYYTKTAKGQEANKDRLCIDLLEREIRRNPLASGDTPSCSHSMPEDLQMRLLYLEKRVGLAQLFFPTEANVAMDVAHVEGTSEFTGVLVPPPSNGATGNLTQVDLNETPYMQTKRLLARMEALMKTVETGRRYFPSCSQVLDKYMDEYMDEDIPDMSHPERGSVKERRLKRMRYNELKNDVKKAYSKDKEAKIARSCLSASSPASSSLREALENPT</sequence>
<keyword evidence="5" id="KW-0677">Repeat</keyword>
<keyword evidence="9" id="KW-0862">Zinc</keyword>
<keyword evidence="3" id="KW-0381">Hypersensitive response</keyword>